<dbReference type="CDD" id="cd00093">
    <property type="entry name" value="HTH_XRE"/>
    <property type="match status" value="1"/>
</dbReference>
<evidence type="ECO:0000259" key="2">
    <source>
        <dbReference type="PROSITE" id="PS50943"/>
    </source>
</evidence>
<dbReference type="EMBL" id="QVIA01000005">
    <property type="protein sequence ID" value="RGC33672.1"/>
    <property type="molecule type" value="Genomic_DNA"/>
</dbReference>
<evidence type="ECO:0000313" key="4">
    <source>
        <dbReference type="Proteomes" id="UP000261111"/>
    </source>
</evidence>
<dbReference type="GeneID" id="93333434"/>
<dbReference type="PROSITE" id="PS50943">
    <property type="entry name" value="HTH_CROC1"/>
    <property type="match status" value="1"/>
</dbReference>
<sequence length="70" mass="8303">MSHNTIGNNIKTLRKKNRMTQEQMAKKLYLKRQTLSNYEIGKRVPDIYELVKIADLFDISLDELVGHRRK</sequence>
<dbReference type="InterPro" id="IPR001387">
    <property type="entry name" value="Cro/C1-type_HTH"/>
</dbReference>
<dbReference type="RefSeq" id="WP_025655397.1">
    <property type="nucleotide sequence ID" value="NZ_QVIA01000005.1"/>
</dbReference>
<dbReference type="SMART" id="SM00530">
    <property type="entry name" value="HTH_XRE"/>
    <property type="match status" value="1"/>
</dbReference>
<dbReference type="AlphaFoldDB" id="A0A3E2WYW5"/>
<name>A0A3E2WYW5_9FIRM</name>
<dbReference type="Pfam" id="PF01381">
    <property type="entry name" value="HTH_3"/>
    <property type="match status" value="1"/>
</dbReference>
<dbReference type="PANTHER" id="PTHR46558:SF11">
    <property type="entry name" value="HTH-TYPE TRANSCRIPTIONAL REGULATOR XRE"/>
    <property type="match status" value="1"/>
</dbReference>
<dbReference type="SUPFAM" id="SSF47413">
    <property type="entry name" value="lambda repressor-like DNA-binding domains"/>
    <property type="match status" value="1"/>
</dbReference>
<dbReference type="PANTHER" id="PTHR46558">
    <property type="entry name" value="TRACRIPTIONAL REGULATORY PROTEIN-RELATED-RELATED"/>
    <property type="match status" value="1"/>
</dbReference>
<evidence type="ECO:0000313" key="3">
    <source>
        <dbReference type="EMBL" id="RGC33672.1"/>
    </source>
</evidence>
<keyword evidence="1" id="KW-0238">DNA-binding</keyword>
<gene>
    <name evidence="3" type="ORF">DWX41_05725</name>
</gene>
<dbReference type="Proteomes" id="UP000261111">
    <property type="component" value="Unassembled WGS sequence"/>
</dbReference>
<protein>
    <submittedName>
        <fullName evidence="3">XRE family transcriptional regulator</fullName>
    </submittedName>
</protein>
<dbReference type="Gene3D" id="1.10.260.40">
    <property type="entry name" value="lambda repressor-like DNA-binding domains"/>
    <property type="match status" value="1"/>
</dbReference>
<feature type="domain" description="HTH cro/C1-type" evidence="2">
    <location>
        <begin position="10"/>
        <end position="64"/>
    </location>
</feature>
<organism evidence="3 4">
    <name type="scientific">Hungatella hathewayi</name>
    <dbReference type="NCBI Taxonomy" id="154046"/>
    <lineage>
        <taxon>Bacteria</taxon>
        <taxon>Bacillati</taxon>
        <taxon>Bacillota</taxon>
        <taxon>Clostridia</taxon>
        <taxon>Lachnospirales</taxon>
        <taxon>Lachnospiraceae</taxon>
        <taxon>Hungatella</taxon>
    </lineage>
</organism>
<evidence type="ECO:0000256" key="1">
    <source>
        <dbReference type="ARBA" id="ARBA00023125"/>
    </source>
</evidence>
<reference evidence="3 4" key="1">
    <citation type="submission" date="2018-08" db="EMBL/GenBank/DDBJ databases">
        <title>A genome reference for cultivated species of the human gut microbiota.</title>
        <authorList>
            <person name="Zou Y."/>
            <person name="Xue W."/>
            <person name="Luo G."/>
        </authorList>
    </citation>
    <scope>NUCLEOTIDE SEQUENCE [LARGE SCALE GENOMIC DNA]</scope>
    <source>
        <strain evidence="3 4">AF19-21</strain>
    </source>
</reference>
<comment type="caution">
    <text evidence="3">The sequence shown here is derived from an EMBL/GenBank/DDBJ whole genome shotgun (WGS) entry which is preliminary data.</text>
</comment>
<accession>A0A3E2WYW5</accession>
<proteinExistence type="predicted"/>
<dbReference type="GO" id="GO:0003677">
    <property type="term" value="F:DNA binding"/>
    <property type="evidence" value="ECO:0007669"/>
    <property type="project" value="UniProtKB-KW"/>
</dbReference>
<dbReference type="InterPro" id="IPR010982">
    <property type="entry name" value="Lambda_DNA-bd_dom_sf"/>
</dbReference>